<dbReference type="Gene3D" id="3.40.960.10">
    <property type="entry name" value="VSR Endonuclease"/>
    <property type="match status" value="1"/>
</dbReference>
<name>A0ABR7LNL7_9ACTN</name>
<sequence>MDGLTFREAAARGISKGLLSRRVRDGILVPITRGAYLRPDQIGSLEARASVISRLLPPHTVVARRTAAWLWGLDVLPPGVDAARWPVELVVPPDHTPPRRPGIEVRLSQLPPDEITEVSGVRVTSMERTAMDCGRWLPRLEAVAAVDQFLRWNVDPGRLGEMAARLAGERNARLLRRVLAAADRGAESPGESWSRVRIIDAGLPRPGTQIPVMGRHGNPLFVDLGYEDYRVGVEYDGEPYHSTPAARAHDEDRRRWLEARHGWVIIPITSVDVLVRPRPFLTALVTALLDRGWRPDDEQMIEIGTNLSRLSGPRAA</sequence>
<dbReference type="SUPFAM" id="SSF52980">
    <property type="entry name" value="Restriction endonuclease-like"/>
    <property type="match status" value="1"/>
</dbReference>
<gene>
    <name evidence="2" type="ORF">HKK74_10895</name>
</gene>
<dbReference type="EMBL" id="JABVEC010000006">
    <property type="protein sequence ID" value="MBC6466003.1"/>
    <property type="molecule type" value="Genomic_DNA"/>
</dbReference>
<dbReference type="RefSeq" id="WP_187243011.1">
    <property type="nucleotide sequence ID" value="NZ_BAAAOK010000028.1"/>
</dbReference>
<evidence type="ECO:0000259" key="1">
    <source>
        <dbReference type="Pfam" id="PF13338"/>
    </source>
</evidence>
<dbReference type="InterPro" id="IPR025159">
    <property type="entry name" value="AbiEi_N"/>
</dbReference>
<dbReference type="InterPro" id="IPR011335">
    <property type="entry name" value="Restrct_endonuc-II-like"/>
</dbReference>
<evidence type="ECO:0000313" key="2">
    <source>
        <dbReference type="EMBL" id="MBC6466003.1"/>
    </source>
</evidence>
<feature type="domain" description="AbiEi antitoxin N-terminal" evidence="1">
    <location>
        <begin position="4"/>
        <end position="39"/>
    </location>
</feature>
<comment type="caution">
    <text evidence="2">The sequence shown here is derived from an EMBL/GenBank/DDBJ whole genome shotgun (WGS) entry which is preliminary data.</text>
</comment>
<reference evidence="2 3" key="1">
    <citation type="submission" date="2020-06" db="EMBL/GenBank/DDBJ databases">
        <title>Actinomadura xiongansis sp. nov., isolated from soil of Baiyangdian.</title>
        <authorList>
            <person name="Zhang X."/>
        </authorList>
    </citation>
    <scope>NUCLEOTIDE SEQUENCE [LARGE SCALE GENOMIC DNA]</scope>
    <source>
        <strain evidence="2 3">HBUM206468</strain>
    </source>
</reference>
<keyword evidence="3" id="KW-1185">Reference proteome</keyword>
<protein>
    <submittedName>
        <fullName evidence="2">Type IV toxin-antitoxin system AbiEi family antitoxin domain-containing protein</fullName>
    </submittedName>
</protein>
<dbReference type="Pfam" id="PF13338">
    <property type="entry name" value="AbiEi_4"/>
    <property type="match status" value="1"/>
</dbReference>
<accession>A0ABR7LNL7</accession>
<evidence type="ECO:0000313" key="3">
    <source>
        <dbReference type="Proteomes" id="UP000805614"/>
    </source>
</evidence>
<dbReference type="Proteomes" id="UP000805614">
    <property type="component" value="Unassembled WGS sequence"/>
</dbReference>
<organism evidence="2 3">
    <name type="scientific">Actinomadura alba</name>
    <dbReference type="NCBI Taxonomy" id="406431"/>
    <lineage>
        <taxon>Bacteria</taxon>
        <taxon>Bacillati</taxon>
        <taxon>Actinomycetota</taxon>
        <taxon>Actinomycetes</taxon>
        <taxon>Streptosporangiales</taxon>
        <taxon>Thermomonosporaceae</taxon>
        <taxon>Actinomadura</taxon>
    </lineage>
</organism>
<proteinExistence type="predicted"/>